<dbReference type="eggNOG" id="COG0437">
    <property type="taxonomic scope" value="Bacteria"/>
</dbReference>
<keyword evidence="10 11" id="KW-0472">Membrane</keyword>
<dbReference type="PATRIC" id="fig|324602.8.peg.3616"/>
<dbReference type="RefSeq" id="WP_012259049.1">
    <property type="nucleotide sequence ID" value="NC_010175.1"/>
</dbReference>
<dbReference type="KEGG" id="cau:Caur_3202"/>
<evidence type="ECO:0000256" key="11">
    <source>
        <dbReference type="SAM" id="Phobius"/>
    </source>
</evidence>
<keyword evidence="6" id="KW-0479">Metal-binding</keyword>
<dbReference type="EnsemblBacteria" id="ABY36396">
    <property type="protein sequence ID" value="ABY36396"/>
    <property type="gene ID" value="Caur_3202"/>
</dbReference>
<dbReference type="Pfam" id="PF03916">
    <property type="entry name" value="NrfD"/>
    <property type="match status" value="1"/>
</dbReference>
<name>A9WIA4_CHLAA</name>
<organism evidence="13 14">
    <name type="scientific">Chloroflexus aurantiacus (strain ATCC 29366 / DSM 635 / J-10-fl)</name>
    <dbReference type="NCBI Taxonomy" id="324602"/>
    <lineage>
        <taxon>Bacteria</taxon>
        <taxon>Bacillati</taxon>
        <taxon>Chloroflexota</taxon>
        <taxon>Chloroflexia</taxon>
        <taxon>Chloroflexales</taxon>
        <taxon>Chloroflexineae</taxon>
        <taxon>Chloroflexaceae</taxon>
        <taxon>Chloroflexus</taxon>
    </lineage>
</organism>
<evidence type="ECO:0000313" key="14">
    <source>
        <dbReference type="Proteomes" id="UP000002008"/>
    </source>
</evidence>
<evidence type="ECO:0000256" key="8">
    <source>
        <dbReference type="ARBA" id="ARBA00023004"/>
    </source>
</evidence>
<dbReference type="GO" id="GO:0051539">
    <property type="term" value="F:4 iron, 4 sulfur cluster binding"/>
    <property type="evidence" value="ECO:0007669"/>
    <property type="project" value="UniProtKB-KW"/>
</dbReference>
<dbReference type="HOGENOM" id="CLU_536150_0_0_0"/>
<proteinExistence type="inferred from homology"/>
<keyword evidence="4" id="KW-0004">4Fe-4S</keyword>
<dbReference type="Gene3D" id="1.20.1630.10">
    <property type="entry name" value="Formate dehydrogenase/DMSO reductase domain"/>
    <property type="match status" value="1"/>
</dbReference>
<dbReference type="InParanoid" id="A9WIA4"/>
<keyword evidence="14" id="KW-1185">Reference proteome</keyword>
<dbReference type="GO" id="GO:0005886">
    <property type="term" value="C:plasma membrane"/>
    <property type="evidence" value="ECO:0007669"/>
    <property type="project" value="UniProtKB-SubCell"/>
</dbReference>
<dbReference type="AlphaFoldDB" id="A9WIA4"/>
<feature type="transmembrane region" description="Helical" evidence="11">
    <location>
        <begin position="389"/>
        <end position="410"/>
    </location>
</feature>
<evidence type="ECO:0000256" key="10">
    <source>
        <dbReference type="ARBA" id="ARBA00023136"/>
    </source>
</evidence>
<dbReference type="InterPro" id="IPR050954">
    <property type="entry name" value="ET_IronSulfur_Cluster-Binding"/>
</dbReference>
<dbReference type="InterPro" id="IPR017896">
    <property type="entry name" value="4Fe4S_Fe-S-bd"/>
</dbReference>
<evidence type="ECO:0000256" key="2">
    <source>
        <dbReference type="ARBA" id="ARBA00008929"/>
    </source>
</evidence>
<evidence type="ECO:0000256" key="5">
    <source>
        <dbReference type="ARBA" id="ARBA00022692"/>
    </source>
</evidence>
<keyword evidence="8" id="KW-0408">Iron</keyword>
<feature type="domain" description="4Fe-4S ferredoxin-type" evidence="12">
    <location>
        <begin position="49"/>
        <end position="80"/>
    </location>
</feature>
<dbReference type="InterPro" id="IPR005614">
    <property type="entry name" value="NrfD-like"/>
</dbReference>
<dbReference type="InterPro" id="IPR017900">
    <property type="entry name" value="4Fe4S_Fe_S_CS"/>
</dbReference>
<dbReference type="GO" id="GO:0046872">
    <property type="term" value="F:metal ion binding"/>
    <property type="evidence" value="ECO:0007669"/>
    <property type="project" value="UniProtKB-KW"/>
</dbReference>
<keyword evidence="3" id="KW-1003">Cell membrane</keyword>
<accession>A9WIA4</accession>
<feature type="transmembrane region" description="Helical" evidence="11">
    <location>
        <begin position="529"/>
        <end position="550"/>
    </location>
</feature>
<evidence type="ECO:0000313" key="13">
    <source>
        <dbReference type="EMBL" id="ABY36396.1"/>
    </source>
</evidence>
<dbReference type="eggNOG" id="COG3301">
    <property type="taxonomic scope" value="Bacteria"/>
</dbReference>
<dbReference type="EMBL" id="CP000909">
    <property type="protein sequence ID" value="ABY36396.1"/>
    <property type="molecule type" value="Genomic_DNA"/>
</dbReference>
<dbReference type="SUPFAM" id="SSF54862">
    <property type="entry name" value="4Fe-4S ferredoxins"/>
    <property type="match status" value="1"/>
</dbReference>
<dbReference type="PANTHER" id="PTHR43177:SF3">
    <property type="entry name" value="PROTEIN NRFC HOMOLOG"/>
    <property type="match status" value="1"/>
</dbReference>
<comment type="similarity">
    <text evidence="2">Belongs to the NrfD family.</text>
</comment>
<dbReference type="Pfam" id="PF13247">
    <property type="entry name" value="Fer4_11"/>
    <property type="match status" value="1"/>
</dbReference>
<keyword evidence="5 11" id="KW-0812">Transmembrane</keyword>
<feature type="transmembrane region" description="Helical" evidence="11">
    <location>
        <begin position="452"/>
        <end position="473"/>
    </location>
</feature>
<evidence type="ECO:0000256" key="1">
    <source>
        <dbReference type="ARBA" id="ARBA00004651"/>
    </source>
</evidence>
<evidence type="ECO:0000256" key="7">
    <source>
        <dbReference type="ARBA" id="ARBA00022989"/>
    </source>
</evidence>
<keyword evidence="9" id="KW-0411">Iron-sulfur</keyword>
<reference evidence="14" key="1">
    <citation type="journal article" date="2011" name="BMC Genomics">
        <title>Complete genome sequence of the filamentous anoxygenic phototrophic bacterium Chloroflexus aurantiacus.</title>
        <authorList>
            <person name="Tang K.H."/>
            <person name="Barry K."/>
            <person name="Chertkov O."/>
            <person name="Dalin E."/>
            <person name="Han C.S."/>
            <person name="Hauser L.J."/>
            <person name="Honchak B.M."/>
            <person name="Karbach L.E."/>
            <person name="Land M.L."/>
            <person name="Lapidus A."/>
            <person name="Larimer F.W."/>
            <person name="Mikhailova N."/>
            <person name="Pitluck S."/>
            <person name="Pierson B.K."/>
            <person name="Blankenship R.E."/>
        </authorList>
    </citation>
    <scope>NUCLEOTIDE SEQUENCE [LARGE SCALE GENOMIC DNA]</scope>
    <source>
        <strain evidence="14">ATCC 29366 / DSM 635 / J-10-fl</strain>
    </source>
</reference>
<dbReference type="Proteomes" id="UP000002008">
    <property type="component" value="Chromosome"/>
</dbReference>
<feature type="domain" description="4Fe-4S ferredoxin-type" evidence="12">
    <location>
        <begin position="81"/>
        <end position="110"/>
    </location>
</feature>
<dbReference type="PROSITE" id="PS51379">
    <property type="entry name" value="4FE4S_FER_2"/>
    <property type="match status" value="3"/>
</dbReference>
<dbReference type="Gene3D" id="3.30.70.20">
    <property type="match status" value="2"/>
</dbReference>
<evidence type="ECO:0000256" key="3">
    <source>
        <dbReference type="ARBA" id="ARBA00022475"/>
    </source>
</evidence>
<dbReference type="STRING" id="324602.Caur_3202"/>
<gene>
    <name evidence="13" type="ordered locus">Caur_3202</name>
</gene>
<comment type="subcellular location">
    <subcellularLocation>
        <location evidence="1">Cell membrane</location>
        <topology evidence="1">Multi-pass membrane protein</topology>
    </subcellularLocation>
</comment>
<evidence type="ECO:0000256" key="6">
    <source>
        <dbReference type="ARBA" id="ARBA00022723"/>
    </source>
</evidence>
<feature type="transmembrane region" description="Helical" evidence="11">
    <location>
        <begin position="422"/>
        <end position="446"/>
    </location>
</feature>
<evidence type="ECO:0000259" key="12">
    <source>
        <dbReference type="PROSITE" id="PS51379"/>
    </source>
</evidence>
<evidence type="ECO:0000256" key="9">
    <source>
        <dbReference type="ARBA" id="ARBA00023014"/>
    </source>
</evidence>
<feature type="transmembrane region" description="Helical" evidence="11">
    <location>
        <begin position="307"/>
        <end position="328"/>
    </location>
</feature>
<feature type="transmembrane region" description="Helical" evidence="11">
    <location>
        <begin position="348"/>
        <end position="369"/>
    </location>
</feature>
<feature type="domain" description="4Fe-4S ferredoxin-type" evidence="12">
    <location>
        <begin position="4"/>
        <end position="34"/>
    </location>
</feature>
<keyword evidence="7 11" id="KW-1133">Transmembrane helix</keyword>
<evidence type="ECO:0000256" key="4">
    <source>
        <dbReference type="ARBA" id="ARBA00022485"/>
    </source>
</evidence>
<sequence>MTNYGFLIDQRKCIGCHACSTACKSENEVPLGVYRTWVKYVETGTFPSTRRHFQVTRCNHCANPPCVRICPVTAMYQRTDGIVEFDPKVCIGCKACLQACPYDAIYIDPESHNAAKCHFCAHRIDQGLKPACEIVCPEQAIISGDLDDPNSLISQLIAREPVSVRKPEQGTAPKLFYIDADQTTLTPTASTTSSTFMWADVVSEQLVGHHHTNGRKQHAREVIPLTAASGAKIRPPREQGLGSGQSALMLGGRVAGHMVQTGYNAQHKIPWHWPVPAYLVTKGIGSGVFLAVAAAVGLGLAPLTAPLLAIALFVSLLFIGITTALLVFDLEKPHLFFTILTRPQWRSWLTRGAFILIAFTLVGGLWFLAEAGAALNIWPEAAVSGLRPILAWIGMPLAVLAAIYTAFLFAQAEGRDLWQSPLLPAHLLVQAVMVGAGTLLLLAPFVAMPAAFLTLLGWLFAGSLLIDLFMLLVGEFGIPHASEVAARAAHDISHGRYRNHFWQGAIALGHVLPVLCIILAFIAPTLAMPLLAVAGLAAIAGLYAFEYAFVMAPQHVPNS</sequence>
<protein>
    <submittedName>
        <fullName evidence="13">4Fe-4S ferredoxin iron-sulfur binding domain protein</fullName>
    </submittedName>
</protein>
<feature type="transmembrane region" description="Helical" evidence="11">
    <location>
        <begin position="277"/>
        <end position="301"/>
    </location>
</feature>
<feature type="transmembrane region" description="Helical" evidence="11">
    <location>
        <begin position="501"/>
        <end position="523"/>
    </location>
</feature>
<dbReference type="CDD" id="cd10551">
    <property type="entry name" value="PsrB"/>
    <property type="match status" value="1"/>
</dbReference>
<dbReference type="PANTHER" id="PTHR43177">
    <property type="entry name" value="PROTEIN NRFC"/>
    <property type="match status" value="1"/>
</dbReference>
<dbReference type="PROSITE" id="PS00198">
    <property type="entry name" value="4FE4S_FER_1"/>
    <property type="match status" value="1"/>
</dbReference>